<dbReference type="InterPro" id="IPR020568">
    <property type="entry name" value="Ribosomal_Su5_D2-typ_SF"/>
</dbReference>
<protein>
    <recommendedName>
        <fullName evidence="9">Ribosomal RNA-processing protein 43</fullName>
    </recommendedName>
</protein>
<dbReference type="GO" id="GO:0034473">
    <property type="term" value="P:U1 snRNA 3'-end processing"/>
    <property type="evidence" value="ECO:0007669"/>
    <property type="project" value="TreeGrafter"/>
</dbReference>
<dbReference type="InterPro" id="IPR036345">
    <property type="entry name" value="ExoRNase_PH_dom2_sf"/>
</dbReference>
<dbReference type="Proteomes" id="UP001274830">
    <property type="component" value="Unassembled WGS sequence"/>
</dbReference>
<dbReference type="GO" id="GO:0071028">
    <property type="term" value="P:nuclear mRNA surveillance"/>
    <property type="evidence" value="ECO:0007669"/>
    <property type="project" value="TreeGrafter"/>
</dbReference>
<comment type="subcellular location">
    <subcellularLocation>
        <location evidence="1">Cytoplasm</location>
    </subcellularLocation>
    <subcellularLocation>
        <location evidence="2">Nucleus</location>
        <location evidence="2">Nucleolus</location>
    </subcellularLocation>
</comment>
<comment type="caution">
    <text evidence="11">The sequence shown here is derived from an EMBL/GenBank/DDBJ whole genome shotgun (WGS) entry which is preliminary data.</text>
</comment>
<dbReference type="SUPFAM" id="SSF55666">
    <property type="entry name" value="Ribonuclease PH domain 2-like"/>
    <property type="match status" value="1"/>
</dbReference>
<keyword evidence="7" id="KW-0694">RNA-binding</keyword>
<dbReference type="GO" id="GO:0000467">
    <property type="term" value="P:exonucleolytic trimming to generate mature 3'-end of 5.8S rRNA from tricistronic rRNA transcript (SSU-rRNA, 5.8S rRNA, LSU-rRNA)"/>
    <property type="evidence" value="ECO:0007669"/>
    <property type="project" value="TreeGrafter"/>
</dbReference>
<dbReference type="GO" id="GO:0071038">
    <property type="term" value="P:TRAMP-dependent tRNA surveillance pathway"/>
    <property type="evidence" value="ECO:0007669"/>
    <property type="project" value="TreeGrafter"/>
</dbReference>
<keyword evidence="8" id="KW-0539">Nucleus</keyword>
<dbReference type="AlphaFoldDB" id="A0AAE0WJZ8"/>
<dbReference type="Gene3D" id="3.30.230.70">
    <property type="entry name" value="GHMP Kinase, N-terminal domain"/>
    <property type="match status" value="1"/>
</dbReference>
<dbReference type="GO" id="GO:0034475">
    <property type="term" value="P:U4 snRNA 3'-end processing"/>
    <property type="evidence" value="ECO:0007669"/>
    <property type="project" value="TreeGrafter"/>
</dbReference>
<dbReference type="GO" id="GO:0034476">
    <property type="term" value="P:U5 snRNA 3'-end processing"/>
    <property type="evidence" value="ECO:0007669"/>
    <property type="project" value="TreeGrafter"/>
</dbReference>
<keyword evidence="4" id="KW-0963">Cytoplasm</keyword>
<evidence type="ECO:0000256" key="6">
    <source>
        <dbReference type="ARBA" id="ARBA00022835"/>
    </source>
</evidence>
<feature type="domain" description="Exoribonuclease phosphorolytic" evidence="10">
    <location>
        <begin position="46"/>
        <end position="212"/>
    </location>
</feature>
<evidence type="ECO:0000256" key="9">
    <source>
        <dbReference type="ARBA" id="ARBA00030617"/>
    </source>
</evidence>
<dbReference type="GO" id="GO:0000176">
    <property type="term" value="C:nuclear exosome (RNase complex)"/>
    <property type="evidence" value="ECO:0007669"/>
    <property type="project" value="TreeGrafter"/>
</dbReference>
<gene>
    <name evidence="11" type="ORF">LTR78_006963</name>
</gene>
<dbReference type="SUPFAM" id="SSF54211">
    <property type="entry name" value="Ribosomal protein S5 domain 2-like"/>
    <property type="match status" value="1"/>
</dbReference>
<evidence type="ECO:0000256" key="2">
    <source>
        <dbReference type="ARBA" id="ARBA00004604"/>
    </source>
</evidence>
<comment type="similarity">
    <text evidence="3">Belongs to the RNase PH family.</text>
</comment>
<organism evidence="11 12">
    <name type="scientific">Recurvomyces mirabilis</name>
    <dbReference type="NCBI Taxonomy" id="574656"/>
    <lineage>
        <taxon>Eukaryota</taxon>
        <taxon>Fungi</taxon>
        <taxon>Dikarya</taxon>
        <taxon>Ascomycota</taxon>
        <taxon>Pezizomycotina</taxon>
        <taxon>Dothideomycetes</taxon>
        <taxon>Dothideomycetidae</taxon>
        <taxon>Mycosphaerellales</taxon>
        <taxon>Teratosphaeriaceae</taxon>
        <taxon>Recurvomyces</taxon>
    </lineage>
</organism>
<keyword evidence="5" id="KW-0698">rRNA processing</keyword>
<accession>A0AAE0WJZ8</accession>
<evidence type="ECO:0000313" key="11">
    <source>
        <dbReference type="EMBL" id="KAK3673123.1"/>
    </source>
</evidence>
<evidence type="ECO:0000256" key="4">
    <source>
        <dbReference type="ARBA" id="ARBA00022490"/>
    </source>
</evidence>
<proteinExistence type="inferred from homology"/>
<dbReference type="GO" id="GO:0035925">
    <property type="term" value="F:mRNA 3'-UTR AU-rich region binding"/>
    <property type="evidence" value="ECO:0007669"/>
    <property type="project" value="TreeGrafter"/>
</dbReference>
<dbReference type="PANTHER" id="PTHR11097">
    <property type="entry name" value="EXOSOME COMPLEX EXONUCLEASE RIBOSOMAL RNA PROCESSING PROTEIN"/>
    <property type="match status" value="1"/>
</dbReference>
<keyword evidence="6" id="KW-0271">Exosome</keyword>
<keyword evidence="12" id="KW-1185">Reference proteome</keyword>
<evidence type="ECO:0000259" key="10">
    <source>
        <dbReference type="Pfam" id="PF01138"/>
    </source>
</evidence>
<evidence type="ECO:0000256" key="3">
    <source>
        <dbReference type="ARBA" id="ARBA00006678"/>
    </source>
</evidence>
<evidence type="ECO:0000256" key="7">
    <source>
        <dbReference type="ARBA" id="ARBA00022884"/>
    </source>
</evidence>
<dbReference type="Pfam" id="PF01138">
    <property type="entry name" value="RNase_PH"/>
    <property type="match status" value="1"/>
</dbReference>
<reference evidence="11" key="1">
    <citation type="submission" date="2023-07" db="EMBL/GenBank/DDBJ databases">
        <title>Black Yeasts Isolated from many extreme environments.</title>
        <authorList>
            <person name="Coleine C."/>
            <person name="Stajich J.E."/>
            <person name="Selbmann L."/>
        </authorList>
    </citation>
    <scope>NUCLEOTIDE SEQUENCE</scope>
    <source>
        <strain evidence="11">CCFEE 5485</strain>
    </source>
</reference>
<dbReference type="GO" id="GO:0071035">
    <property type="term" value="P:nuclear polyadenylation-dependent rRNA catabolic process"/>
    <property type="evidence" value="ECO:0007669"/>
    <property type="project" value="TreeGrafter"/>
</dbReference>
<dbReference type="GO" id="GO:0000177">
    <property type="term" value="C:cytoplasmic exosome (RNase complex)"/>
    <property type="evidence" value="ECO:0007669"/>
    <property type="project" value="TreeGrafter"/>
</dbReference>
<dbReference type="InterPro" id="IPR001247">
    <property type="entry name" value="ExoRNase_PH_dom1"/>
</dbReference>
<dbReference type="GO" id="GO:0005730">
    <property type="term" value="C:nucleolus"/>
    <property type="evidence" value="ECO:0007669"/>
    <property type="project" value="UniProtKB-SubCell"/>
</dbReference>
<dbReference type="InterPro" id="IPR050590">
    <property type="entry name" value="Exosome_comp_Rrp42_subfam"/>
</dbReference>
<name>A0AAE0WJZ8_9PEZI</name>
<sequence length="320" mass="34384">MANGAAALPGLAFPKETFAKLTPAPFLQAHLQQAQSIRPNGRALEESRDPVINTGSLSHCNGSAVARLGDTAIVCGVRAELLLASSVASPPNEDTTEDEAIEELGLLVPNCELSTGCSPDHLPGSPPGSLAQSLSYRISSLLYSSRLIQPSDLYVEYVLPRTGDDIPDQGPATVIKAYWTLYIDILCIALDGNAFDAAWTAVIAALKNCKLPKAWWDQDREMVLCSPVAKDAHGLSLRSVPVPTTFALFSTLSPLKQRSIAEYWLLADPDNFEEGLCTEIITLTLSKKRGGGMIGKTALAQILDLSKERTTRWRAALKLG</sequence>
<evidence type="ECO:0000256" key="8">
    <source>
        <dbReference type="ARBA" id="ARBA00023242"/>
    </source>
</evidence>
<evidence type="ECO:0000313" key="12">
    <source>
        <dbReference type="Proteomes" id="UP001274830"/>
    </source>
</evidence>
<dbReference type="InterPro" id="IPR027408">
    <property type="entry name" value="PNPase/RNase_PH_dom_sf"/>
</dbReference>
<evidence type="ECO:0000256" key="1">
    <source>
        <dbReference type="ARBA" id="ARBA00004496"/>
    </source>
</evidence>
<dbReference type="GO" id="GO:0016075">
    <property type="term" value="P:rRNA catabolic process"/>
    <property type="evidence" value="ECO:0007669"/>
    <property type="project" value="TreeGrafter"/>
</dbReference>
<evidence type="ECO:0000256" key="5">
    <source>
        <dbReference type="ARBA" id="ARBA00022552"/>
    </source>
</evidence>
<dbReference type="PANTHER" id="PTHR11097:SF9">
    <property type="entry name" value="EXOSOME COMPLEX COMPONENT RRP43"/>
    <property type="match status" value="1"/>
</dbReference>
<dbReference type="EMBL" id="JAUTXT010000027">
    <property type="protein sequence ID" value="KAK3673123.1"/>
    <property type="molecule type" value="Genomic_DNA"/>
</dbReference>